<dbReference type="SMART" id="SM01167">
    <property type="entry name" value="DUF1900"/>
    <property type="match status" value="2"/>
</dbReference>
<reference evidence="12" key="2">
    <citation type="submission" date="2025-09" db="UniProtKB">
        <authorList>
            <consortium name="Ensembl"/>
        </authorList>
    </citation>
    <scope>IDENTIFICATION</scope>
</reference>
<organism evidence="12 13">
    <name type="scientific">Naja naja</name>
    <name type="common">Indian cobra</name>
    <dbReference type="NCBI Taxonomy" id="35670"/>
    <lineage>
        <taxon>Eukaryota</taxon>
        <taxon>Metazoa</taxon>
        <taxon>Chordata</taxon>
        <taxon>Craniata</taxon>
        <taxon>Vertebrata</taxon>
        <taxon>Euteleostomi</taxon>
        <taxon>Lepidosauria</taxon>
        <taxon>Squamata</taxon>
        <taxon>Bifurcata</taxon>
        <taxon>Unidentata</taxon>
        <taxon>Episquamata</taxon>
        <taxon>Toxicofera</taxon>
        <taxon>Serpentes</taxon>
        <taxon>Colubroidea</taxon>
        <taxon>Elapidae</taxon>
        <taxon>Elapinae</taxon>
        <taxon>Naja</taxon>
    </lineage>
</organism>
<feature type="compositionally biased region" description="Low complexity" evidence="10">
    <location>
        <begin position="878"/>
        <end position="890"/>
    </location>
</feature>
<gene>
    <name evidence="12" type="primary">CORO7</name>
</gene>
<dbReference type="InterPro" id="IPR015505">
    <property type="entry name" value="Coronin"/>
</dbReference>
<dbReference type="SMART" id="SM01166">
    <property type="entry name" value="DUF1899"/>
    <property type="match status" value="1"/>
</dbReference>
<evidence type="ECO:0000256" key="6">
    <source>
        <dbReference type="ARBA" id="ARBA00023203"/>
    </source>
</evidence>
<evidence type="ECO:0000256" key="4">
    <source>
        <dbReference type="ARBA" id="ARBA00022574"/>
    </source>
</evidence>
<keyword evidence="5 9" id="KW-0677">Repeat</keyword>
<comment type="subcellular location">
    <subcellularLocation>
        <location evidence="1">Cytoplasm</location>
    </subcellularLocation>
</comment>
<keyword evidence="6" id="KW-0009">Actin-binding</keyword>
<dbReference type="GO" id="GO:0003779">
    <property type="term" value="F:actin binding"/>
    <property type="evidence" value="ECO:0007669"/>
    <property type="project" value="UniProtKB-KW"/>
</dbReference>
<comment type="similarity">
    <text evidence="2 9">Belongs to the WD repeat coronin family.</text>
</comment>
<evidence type="ECO:0000256" key="5">
    <source>
        <dbReference type="ARBA" id="ARBA00022737"/>
    </source>
</evidence>
<dbReference type="InterPro" id="IPR015943">
    <property type="entry name" value="WD40/YVTN_repeat-like_dom_sf"/>
</dbReference>
<keyword evidence="4 8" id="KW-0853">WD repeat</keyword>
<keyword evidence="13" id="KW-1185">Reference proteome</keyword>
<dbReference type="InterPro" id="IPR019775">
    <property type="entry name" value="WD40_repeat_CS"/>
</dbReference>
<evidence type="ECO:0000256" key="9">
    <source>
        <dbReference type="RuleBase" id="RU280818"/>
    </source>
</evidence>
<dbReference type="PANTHER" id="PTHR10856">
    <property type="entry name" value="CORONIN"/>
    <property type="match status" value="1"/>
</dbReference>
<reference evidence="12" key="1">
    <citation type="submission" date="2025-08" db="UniProtKB">
        <authorList>
            <consortium name="Ensembl"/>
        </authorList>
    </citation>
    <scope>IDENTIFICATION</scope>
</reference>
<dbReference type="InterPro" id="IPR001680">
    <property type="entry name" value="WD40_rpt"/>
</dbReference>
<evidence type="ECO:0000256" key="3">
    <source>
        <dbReference type="ARBA" id="ARBA00022490"/>
    </source>
</evidence>
<dbReference type="PANTHER" id="PTHR10856:SF20">
    <property type="entry name" value="CORONIN-7"/>
    <property type="match status" value="1"/>
</dbReference>
<feature type="compositionally biased region" description="Polar residues" evidence="10">
    <location>
        <begin position="356"/>
        <end position="366"/>
    </location>
</feature>
<evidence type="ECO:0000256" key="7">
    <source>
        <dbReference type="ARBA" id="ARBA00024838"/>
    </source>
</evidence>
<comment type="function">
    <text evidence="7">F-actin regulator involved in anterograde Golgi to endosome transport: upon ubiquitination via 'Lys-33'-linked ubiquitin chains by the BCR(KLHL20) E3 ubiquitin ligase complex, interacts with EPS15 and localizes to the trans-Golgi network, where it promotes actin polymerization, thereby facilitating post-Golgi trafficking. May play a role in the maintenance of the Golgi apparatus morphology.</text>
</comment>
<evidence type="ECO:0000256" key="8">
    <source>
        <dbReference type="PROSITE-ProRule" id="PRU00221"/>
    </source>
</evidence>
<evidence type="ECO:0000259" key="11">
    <source>
        <dbReference type="SMART" id="SM01166"/>
    </source>
</evidence>
<dbReference type="Ensembl" id="ENSNNAT00000011107.1">
    <property type="protein sequence ID" value="ENSNNAP00000010619.1"/>
    <property type="gene ID" value="ENSNNAG00000005356.1"/>
</dbReference>
<dbReference type="Pfam" id="PF00400">
    <property type="entry name" value="WD40"/>
    <property type="match status" value="3"/>
</dbReference>
<name>A0A8C6X8K3_NAJNA</name>
<dbReference type="SMART" id="SM00320">
    <property type="entry name" value="WD40"/>
    <property type="match status" value="5"/>
</dbReference>
<feature type="compositionally biased region" description="Low complexity" evidence="10">
    <location>
        <begin position="334"/>
        <end position="355"/>
    </location>
</feature>
<dbReference type="GO" id="GO:0030036">
    <property type="term" value="P:actin cytoskeleton organization"/>
    <property type="evidence" value="ECO:0007669"/>
    <property type="project" value="UniProtKB-ARBA"/>
</dbReference>
<feature type="repeat" description="WD" evidence="8">
    <location>
        <begin position="43"/>
        <end position="70"/>
    </location>
</feature>
<dbReference type="GeneTree" id="ENSGT00940000156606"/>
<keyword evidence="3" id="KW-0963">Cytoplasm</keyword>
<protein>
    <recommendedName>
        <fullName evidence="9">Coronin</fullName>
    </recommendedName>
</protein>
<dbReference type="FunFam" id="2.130.10.10:FF:000076">
    <property type="entry name" value="Coronin"/>
    <property type="match status" value="1"/>
</dbReference>
<dbReference type="PROSITE" id="PS50082">
    <property type="entry name" value="WD_REPEATS_2"/>
    <property type="match status" value="3"/>
</dbReference>
<feature type="region of interest" description="Disordered" evidence="10">
    <location>
        <begin position="334"/>
        <end position="366"/>
    </location>
</feature>
<dbReference type="Pfam" id="PF16300">
    <property type="entry name" value="WD40_4"/>
    <property type="match status" value="2"/>
</dbReference>
<dbReference type="SUPFAM" id="SSF50978">
    <property type="entry name" value="WD40 repeat-like"/>
    <property type="match status" value="2"/>
</dbReference>
<dbReference type="GO" id="GO:0005737">
    <property type="term" value="C:cytoplasm"/>
    <property type="evidence" value="ECO:0007669"/>
    <property type="project" value="UniProtKB-SubCell"/>
</dbReference>
<proteinExistence type="inferred from homology"/>
<evidence type="ECO:0000256" key="2">
    <source>
        <dbReference type="ARBA" id="ARBA00009482"/>
    </source>
</evidence>
<accession>A0A8C6X8K3</accession>
<evidence type="ECO:0000313" key="13">
    <source>
        <dbReference type="Proteomes" id="UP000694559"/>
    </source>
</evidence>
<dbReference type="PROSITE" id="PS00678">
    <property type="entry name" value="WD_REPEATS_1"/>
    <property type="match status" value="1"/>
</dbReference>
<dbReference type="Pfam" id="PF08953">
    <property type="entry name" value="DUF1899"/>
    <property type="match status" value="1"/>
</dbReference>
<feature type="repeat" description="WD" evidence="8">
    <location>
        <begin position="536"/>
        <end position="568"/>
    </location>
</feature>
<dbReference type="AlphaFoldDB" id="A0A8C6X8K3"/>
<sequence>MLGGNPSGREAALGLPGRPQPWLPASLVLPFPLLSSPLLPDVVTDFDFSPFDQQLLATGSADEVVKVWRLLESGQDLSSSPHVTLGPEGSRVEVLLFHPTADGVLASAAGKTVKIWDGFCLLSHGAGGLGQGANPDRLGALALCPPERTPLRHSLPGLGSLQGSPSASAPFQVMEREVCLWDSRRLSSSLTSVTLDASPSLLAQGPHLGVGWLSATHSALCSVHRCFLETWTQGAAQLPRLALDVTACEVMKVLQLSDSAIVPISYLVPRKSTHEFHKDLFPDCPGNIPAASAQAWWAGDNTQVEMVSLDPAHRPSLGFLSACLPHLDQDSHSLSSPGSSLASPSSAAPSLSATSGFSSSPSQRSLQNILGPSSAFRHIEGAVLPRSTHITNLRGLSLTTPGECDGFCANRHRIAIPLLATGGQVAILELSRPGRLPDTPMPTIQNGAPISDLCWDPFDEQRLAIAGEDTKIRLWRVEPTGLQKQLLEPEVVLRGHTEKIYSIKFHPLAADVLASSSYDKSVRIWDVRTGRQELGLHGHTDQIFSLAWSPDGCCLATVSKDGKVRVYEPRISSLAPSQDGPGPKGGRGARVTWVCGGKYLLVSGFDSRSERQLSLHQVEALAAGPLATLGLDVSPSTLIPFYDVDTSVAFFTGKGDTRVFVYEVVPEAPFFLECNSFLSCDPHKGFHFLAKTACDVREVEIARALRLRQTSIEPVAFRVPRVKKEFFQDDLFPATQVWWEPALPATAWLKGANKQHQTISLQPQDMTSVSQMPKEAPSRKYLPSSIYLKEKSDEQKKEELLSAMVAKLGNRDDPLPQDSFEGVDEEEWVRAGLGGSHFCRGRRGQPPQSLGWKEASDLGSRLPPTSWLLQLSPERSDSPLSLSLPLVSSPSLPPLFQGGEPLRAG</sequence>
<dbReference type="Gene3D" id="2.130.10.10">
    <property type="entry name" value="YVTN repeat-like/Quinoprotein amine dehydrogenase"/>
    <property type="match status" value="3"/>
</dbReference>
<feature type="domain" description="DUF1899" evidence="11">
    <location>
        <begin position="370"/>
        <end position="434"/>
    </location>
</feature>
<dbReference type="InterPro" id="IPR015048">
    <property type="entry name" value="DUF1899"/>
</dbReference>
<evidence type="ECO:0000256" key="10">
    <source>
        <dbReference type="SAM" id="MobiDB-lite"/>
    </source>
</evidence>
<evidence type="ECO:0000313" key="12">
    <source>
        <dbReference type="Ensembl" id="ENSNNAP00000010619.1"/>
    </source>
</evidence>
<dbReference type="InterPro" id="IPR036322">
    <property type="entry name" value="WD40_repeat_dom_sf"/>
</dbReference>
<dbReference type="PROSITE" id="PS50294">
    <property type="entry name" value="WD_REPEATS_REGION"/>
    <property type="match status" value="2"/>
</dbReference>
<feature type="repeat" description="WD" evidence="8">
    <location>
        <begin position="493"/>
        <end position="535"/>
    </location>
</feature>
<feature type="region of interest" description="Disordered" evidence="10">
    <location>
        <begin position="875"/>
        <end position="905"/>
    </location>
</feature>
<evidence type="ECO:0000256" key="1">
    <source>
        <dbReference type="ARBA" id="ARBA00004496"/>
    </source>
</evidence>
<dbReference type="Proteomes" id="UP000694559">
    <property type="component" value="Unplaced"/>
</dbReference>